<dbReference type="EMBL" id="SDHX01000002">
    <property type="protein sequence ID" value="RXK53701.1"/>
    <property type="molecule type" value="Genomic_DNA"/>
</dbReference>
<sequence length="337" mass="38011">MTLSTSSGRFAGMFRDAYLRSLAEYRFFYDDIAEIGNPTEAEHVFYFVPGINGTPGQMRFLLPSLVRVFGPRCYLKALHLPEFSARRPVWEKYTLANVDRKLARLRADFEDLLARFPRVNVLCSSNGFYDFAAAAGGLCATLPPGRLHLLWGACAPDRFKPTPWEKVFFPLNGLHHDGQAWFAYPNHNLLQLCNPETSDSFDWREGDSRRTFVKADLESRFRCAGLHWCYTSPAQIGRCVRHVVAQIAGPLDIPAAALVAANDGYWQGRSHGEIERVILGYLPRCRIDFRPASHLWVVTPTFATALLERLRHEPAHRTAATRTADAFARPLSDSIPA</sequence>
<gene>
    <name evidence="1" type="ORF">ESB00_18620</name>
</gene>
<comment type="caution">
    <text evidence="1">The sequence shown here is derived from an EMBL/GenBank/DDBJ whole genome shotgun (WGS) entry which is preliminary data.</text>
</comment>
<name>A0A4Q1C5L4_9BACT</name>
<organism evidence="1 2">
    <name type="scientific">Oleiharenicola lentus</name>
    <dbReference type="NCBI Taxonomy" id="2508720"/>
    <lineage>
        <taxon>Bacteria</taxon>
        <taxon>Pseudomonadati</taxon>
        <taxon>Verrucomicrobiota</taxon>
        <taxon>Opitutia</taxon>
        <taxon>Opitutales</taxon>
        <taxon>Opitutaceae</taxon>
        <taxon>Oleiharenicola</taxon>
    </lineage>
</organism>
<reference evidence="1 2" key="1">
    <citation type="submission" date="2019-01" db="EMBL/GenBank/DDBJ databases">
        <title>Lacunisphaera sp. strain TWA-58.</title>
        <authorList>
            <person name="Chen W.-M."/>
        </authorList>
    </citation>
    <scope>NUCLEOTIDE SEQUENCE [LARGE SCALE GENOMIC DNA]</scope>
    <source>
        <strain evidence="1 2">TWA-58</strain>
    </source>
</reference>
<dbReference type="RefSeq" id="WP_129049648.1">
    <property type="nucleotide sequence ID" value="NZ_SDHX01000002.1"/>
</dbReference>
<dbReference type="AlphaFoldDB" id="A0A4Q1C5L4"/>
<evidence type="ECO:0000313" key="1">
    <source>
        <dbReference type="EMBL" id="RXK53701.1"/>
    </source>
</evidence>
<dbReference type="Proteomes" id="UP000290218">
    <property type="component" value="Unassembled WGS sequence"/>
</dbReference>
<proteinExistence type="predicted"/>
<evidence type="ECO:0008006" key="3">
    <source>
        <dbReference type="Google" id="ProtNLM"/>
    </source>
</evidence>
<protein>
    <recommendedName>
        <fullName evidence="3">Alpha/beta hydrolase</fullName>
    </recommendedName>
</protein>
<keyword evidence="2" id="KW-1185">Reference proteome</keyword>
<accession>A0A4Q1C5L4</accession>
<evidence type="ECO:0000313" key="2">
    <source>
        <dbReference type="Proteomes" id="UP000290218"/>
    </source>
</evidence>